<protein>
    <submittedName>
        <fullName evidence="1">Uncharacterized protein</fullName>
    </submittedName>
</protein>
<dbReference type="EMBL" id="MU268676">
    <property type="protein sequence ID" value="KAH7903959.1"/>
    <property type="molecule type" value="Genomic_DNA"/>
</dbReference>
<evidence type="ECO:0000313" key="2">
    <source>
        <dbReference type="Proteomes" id="UP000790377"/>
    </source>
</evidence>
<reference evidence="1" key="1">
    <citation type="journal article" date="2021" name="New Phytol.">
        <title>Evolutionary innovations through gain and loss of genes in the ectomycorrhizal Boletales.</title>
        <authorList>
            <person name="Wu G."/>
            <person name="Miyauchi S."/>
            <person name="Morin E."/>
            <person name="Kuo A."/>
            <person name="Drula E."/>
            <person name="Varga T."/>
            <person name="Kohler A."/>
            <person name="Feng B."/>
            <person name="Cao Y."/>
            <person name="Lipzen A."/>
            <person name="Daum C."/>
            <person name="Hundley H."/>
            <person name="Pangilinan J."/>
            <person name="Johnson J."/>
            <person name="Barry K."/>
            <person name="LaButti K."/>
            <person name="Ng V."/>
            <person name="Ahrendt S."/>
            <person name="Min B."/>
            <person name="Choi I.G."/>
            <person name="Park H."/>
            <person name="Plett J.M."/>
            <person name="Magnuson J."/>
            <person name="Spatafora J.W."/>
            <person name="Nagy L.G."/>
            <person name="Henrissat B."/>
            <person name="Grigoriev I.V."/>
            <person name="Yang Z.L."/>
            <person name="Xu J."/>
            <person name="Martin F.M."/>
        </authorList>
    </citation>
    <scope>NUCLEOTIDE SEQUENCE</scope>
    <source>
        <strain evidence="1">ATCC 28755</strain>
    </source>
</reference>
<sequence length="232" mass="26418">MGRDSSEHPFTDIPTPKEIAIFNPKKSRCCTADRFRVDLKGTPRSEWNLSAAQVFADDFCATHPKAQYSREDVCRAWIIHFDTLRANYRKQEASKKELEVIANAQTEKRRKERKVNVRSLPLYHRRYQTASRFPALCQSVLPLVKDLGVDGMSSDESSHEGKQGEATFLITCKPWRARSVTAWLRTLDSLHLGVRYKGQWKASAGAWPRIRLTSTVESESAAVPGLPMNFYS</sequence>
<keyword evidence="2" id="KW-1185">Reference proteome</keyword>
<name>A0ACB7ZSX4_9AGAM</name>
<dbReference type="Proteomes" id="UP000790377">
    <property type="component" value="Unassembled WGS sequence"/>
</dbReference>
<proteinExistence type="predicted"/>
<feature type="non-terminal residue" evidence="1">
    <location>
        <position position="232"/>
    </location>
</feature>
<comment type="caution">
    <text evidence="1">The sequence shown here is derived from an EMBL/GenBank/DDBJ whole genome shotgun (WGS) entry which is preliminary data.</text>
</comment>
<evidence type="ECO:0000313" key="1">
    <source>
        <dbReference type="EMBL" id="KAH7903959.1"/>
    </source>
</evidence>
<accession>A0ACB7ZSX4</accession>
<gene>
    <name evidence="1" type="ORF">BJ138DRAFT_1019805</name>
</gene>
<organism evidence="1 2">
    <name type="scientific">Hygrophoropsis aurantiaca</name>
    <dbReference type="NCBI Taxonomy" id="72124"/>
    <lineage>
        <taxon>Eukaryota</taxon>
        <taxon>Fungi</taxon>
        <taxon>Dikarya</taxon>
        <taxon>Basidiomycota</taxon>
        <taxon>Agaricomycotina</taxon>
        <taxon>Agaricomycetes</taxon>
        <taxon>Agaricomycetidae</taxon>
        <taxon>Boletales</taxon>
        <taxon>Coniophorineae</taxon>
        <taxon>Hygrophoropsidaceae</taxon>
        <taxon>Hygrophoropsis</taxon>
    </lineage>
</organism>